<evidence type="ECO:0000259" key="6">
    <source>
        <dbReference type="PROSITE" id="PS50250"/>
    </source>
</evidence>
<dbReference type="InterPro" id="IPR027516">
    <property type="entry name" value="EIF3C"/>
</dbReference>
<dbReference type="HAMAP" id="MF_03002">
    <property type="entry name" value="eIF3c"/>
    <property type="match status" value="1"/>
</dbReference>
<comment type="subcellular location">
    <subcellularLocation>
        <location evidence="4">Cytoplasm</location>
    </subcellularLocation>
</comment>
<dbReference type="GO" id="GO:0016282">
    <property type="term" value="C:eukaryotic 43S preinitiation complex"/>
    <property type="evidence" value="ECO:0007669"/>
    <property type="project" value="UniProtKB-UniRule"/>
</dbReference>
<accession>A0A8H6R232</accession>
<dbReference type="InterPro" id="IPR008905">
    <property type="entry name" value="EIF3C_N_dom"/>
</dbReference>
<dbReference type="AlphaFoldDB" id="A0A8H6R232"/>
<dbReference type="GO" id="GO:0001732">
    <property type="term" value="P:formation of cytoplasmic translation initiation complex"/>
    <property type="evidence" value="ECO:0007669"/>
    <property type="project" value="UniProtKB-UniRule"/>
</dbReference>
<dbReference type="GO" id="GO:0003743">
    <property type="term" value="F:translation initiation factor activity"/>
    <property type="evidence" value="ECO:0007669"/>
    <property type="project" value="UniProtKB-UniRule"/>
</dbReference>
<dbReference type="PANTHER" id="PTHR13937:SF0">
    <property type="entry name" value="EUKARYOTIC TRANSLATION INITIATION FACTOR 3 SUBUNIT C-RELATED"/>
    <property type="match status" value="1"/>
</dbReference>
<dbReference type="GO" id="GO:0005852">
    <property type="term" value="C:eukaryotic translation initiation factor 3 complex"/>
    <property type="evidence" value="ECO:0007669"/>
    <property type="project" value="UniProtKB-UniRule"/>
</dbReference>
<evidence type="ECO:0000256" key="4">
    <source>
        <dbReference type="HAMAP-Rule" id="MF_03002"/>
    </source>
</evidence>
<dbReference type="InterPro" id="IPR036388">
    <property type="entry name" value="WH-like_DNA-bd_sf"/>
</dbReference>
<dbReference type="Pfam" id="PF05470">
    <property type="entry name" value="eIF-3c_N"/>
    <property type="match status" value="2"/>
</dbReference>
<comment type="caution">
    <text evidence="7">The sequence shown here is derived from an EMBL/GenBank/DDBJ whole genome shotgun (WGS) entry which is preliminary data.</text>
</comment>
<dbReference type="GO" id="GO:0031369">
    <property type="term" value="F:translation initiation factor binding"/>
    <property type="evidence" value="ECO:0007669"/>
    <property type="project" value="InterPro"/>
</dbReference>
<name>A0A8H6R232_9EURO</name>
<feature type="region of interest" description="Disordered" evidence="5">
    <location>
        <begin position="907"/>
        <end position="956"/>
    </location>
</feature>
<feature type="compositionally biased region" description="Acidic residues" evidence="5">
    <location>
        <begin position="160"/>
        <end position="169"/>
    </location>
</feature>
<dbReference type="SUPFAM" id="SSF46785">
    <property type="entry name" value="Winged helix' DNA-binding domain"/>
    <property type="match status" value="1"/>
</dbReference>
<comment type="similarity">
    <text evidence="4">Belongs to the eIF-3 subunit C family.</text>
</comment>
<keyword evidence="1 4" id="KW-0963">Cytoplasm</keyword>
<sequence>MRTSRLHFGNLQNIGAGSLKFRVWLARANSLRLGTLTSQLNLPSGTGKQIKRAVNSVHHIITPRVLSGISRYGQSVNKFANPIFRPITPRTANMSRFFYGGGSDSESSSSDEEELYSDREEEKSEAEESSEEEEETSEEEEGEESDKETGANKFLKDAASDSEEEEEEEKVTVVKSAKDKRLDELENTIKLIENAKKINDWAVISTEFDKLNRQLAKITQSGPTPKIYIKTVADLEDFMNETIAKQKSGDKKLNASQAKGFNAAKQRIKKNNKDYANLINKYRKDKEDFMESDDEEAAPVIAAPRITKLERIEAPAVAVDDDGFATVGRGGKTLQYTPESILKHLRVIVESRGKKNTDRLEQIRTMEKLLEVAQTPYQRIRVYLTLISTRFDLTSTSTANYMAVDQWKSAEQDFSSLLSVLENNRDHVVTEGAEEWEDDEKQPTVTPGEILYIPGSIVSLAERLDDELTRSLQHIDPHTAEYIERLSDEKLLYTDLVRAQAYVEGLNEAEKSDPRQDSVNRVVMRRLEHVYFKPSQVITILEDATWKALPSELDSGITSRASSGNVEDLVLSLCNYLFKHSDGIIRARAMLCQIYFLALHDQYYRSRDLMLMSHLTENISNFDVSTQILFNRTLVQIGLCAFRSGLIYEAQNTLSEVCGSGRQKELLAQGIIMQRYSTVSPEQERLERQRQLPFHMHINLELLECIYLTSSMFLEVPLMAQTSSSPEMKRRVISKTFRRMLDYNERQVFTGPAENTRDGVIMSAKFLAAGDWKKAAEMLNSIKIWDLMPQPDKIKEMLSQQVQEEGLRTYLFTYAPFYDSLSIATLSDMFELSEKKITAIISRMISHEELGAALDQVNNAIVFRKGVELSRLQSQIVTLADKSMNLLEGNEKTLEQRTQGMANAFQRDQGAGARGGRGGGRGGQARGGHRFPGGQQGRRPGGQQFGGGALGGAIKA</sequence>
<evidence type="ECO:0000313" key="8">
    <source>
        <dbReference type="Proteomes" id="UP000641853"/>
    </source>
</evidence>
<feature type="compositionally biased region" description="Acidic residues" evidence="5">
    <location>
        <begin position="123"/>
        <end position="146"/>
    </location>
</feature>
<dbReference type="PROSITE" id="PS50250">
    <property type="entry name" value="PCI"/>
    <property type="match status" value="1"/>
</dbReference>
<comment type="subunit">
    <text evidence="4">Component of the eukaryotic translation initiation factor 3 (eIF-3) complex.</text>
</comment>
<dbReference type="EMBL" id="JACBAG010001792">
    <property type="protein sequence ID" value="KAF7182091.1"/>
    <property type="molecule type" value="Genomic_DNA"/>
</dbReference>
<feature type="compositionally biased region" description="Basic and acidic residues" evidence="5">
    <location>
        <begin position="147"/>
        <end position="159"/>
    </location>
</feature>
<reference evidence="7" key="1">
    <citation type="submission" date="2020-06" db="EMBL/GenBank/DDBJ databases">
        <title>Draft genome sequences of strains closely related to Aspergillus parafelis and Aspergillus hiratsukae.</title>
        <authorList>
            <person name="Dos Santos R.A.C."/>
            <person name="Rivero-Menendez O."/>
            <person name="Steenwyk J.L."/>
            <person name="Mead M.E."/>
            <person name="Goldman G.H."/>
            <person name="Alastruey-Izquierdo A."/>
            <person name="Rokas A."/>
        </authorList>
    </citation>
    <scope>NUCLEOTIDE SEQUENCE</scope>
    <source>
        <strain evidence="7">CNM-CM7691</strain>
    </source>
</reference>
<feature type="domain" description="PCI" evidence="6">
    <location>
        <begin position="694"/>
        <end position="868"/>
    </location>
</feature>
<feature type="region of interest" description="Disordered" evidence="5">
    <location>
        <begin position="95"/>
        <end position="175"/>
    </location>
</feature>
<dbReference type="Pfam" id="PF01399">
    <property type="entry name" value="PCI"/>
    <property type="match status" value="1"/>
</dbReference>
<dbReference type="InterPro" id="IPR036390">
    <property type="entry name" value="WH_DNA-bd_sf"/>
</dbReference>
<dbReference type="Gene3D" id="1.10.10.10">
    <property type="entry name" value="Winged helix-like DNA-binding domain superfamily/Winged helix DNA-binding domain"/>
    <property type="match status" value="1"/>
</dbReference>
<comment type="function">
    <text evidence="4">Component of the eukaryotic translation initiation factor 3 (eIF-3) complex, which is involved in protein synthesis of a specialized repertoire of mRNAs and, together with other initiation factors, stimulates binding of mRNA and methionyl-tRNAi to the 40S ribosome. The eIF-3 complex specifically targets and initiates translation of a subset of mRNAs involved in cell proliferation.</text>
</comment>
<protein>
    <recommendedName>
        <fullName evidence="4">Eukaryotic translation initiation factor 3 subunit C</fullName>
        <shortName evidence="4">eIF3c</shortName>
    </recommendedName>
    <alternativeName>
        <fullName evidence="4">Eukaryotic translation initiation factor 3 93 kDa subunit homolog</fullName>
        <shortName evidence="4">eIF3 p93</shortName>
    </alternativeName>
    <alternativeName>
        <fullName evidence="4">Translation initiation factor eIF3, p93 subunit homolog</fullName>
    </alternativeName>
</protein>
<gene>
    <name evidence="4" type="primary">NIP1</name>
    <name evidence="7" type="ORF">CNMCM7691_001479</name>
</gene>
<organism evidence="7 8">
    <name type="scientific">Aspergillus felis</name>
    <dbReference type="NCBI Taxonomy" id="1287682"/>
    <lineage>
        <taxon>Eukaryota</taxon>
        <taxon>Fungi</taxon>
        <taxon>Dikarya</taxon>
        <taxon>Ascomycota</taxon>
        <taxon>Pezizomycotina</taxon>
        <taxon>Eurotiomycetes</taxon>
        <taxon>Eurotiomycetidae</taxon>
        <taxon>Eurotiales</taxon>
        <taxon>Aspergillaceae</taxon>
        <taxon>Aspergillus</taxon>
        <taxon>Aspergillus subgen. Fumigati</taxon>
    </lineage>
</organism>
<dbReference type="Proteomes" id="UP000641853">
    <property type="component" value="Unassembled WGS sequence"/>
</dbReference>
<dbReference type="FunFam" id="1.10.10.10:FF:000300">
    <property type="entry name" value="Eukaryotic translation initiation factor 3 subunit C"/>
    <property type="match status" value="1"/>
</dbReference>
<evidence type="ECO:0000256" key="5">
    <source>
        <dbReference type="SAM" id="MobiDB-lite"/>
    </source>
</evidence>
<keyword evidence="3 4" id="KW-0648">Protein biosynthesis</keyword>
<dbReference type="SMART" id="SM00088">
    <property type="entry name" value="PINT"/>
    <property type="match status" value="1"/>
</dbReference>
<keyword evidence="2 4" id="KW-0396">Initiation factor</keyword>
<evidence type="ECO:0000256" key="3">
    <source>
        <dbReference type="ARBA" id="ARBA00022917"/>
    </source>
</evidence>
<evidence type="ECO:0000256" key="1">
    <source>
        <dbReference type="ARBA" id="ARBA00022490"/>
    </source>
</evidence>
<feature type="compositionally biased region" description="Gly residues" evidence="5">
    <location>
        <begin position="912"/>
        <end position="956"/>
    </location>
</feature>
<dbReference type="GO" id="GO:0003723">
    <property type="term" value="F:RNA binding"/>
    <property type="evidence" value="ECO:0007669"/>
    <property type="project" value="InterPro"/>
</dbReference>
<dbReference type="PANTHER" id="PTHR13937">
    <property type="entry name" value="EUKARYOTIC TRANSLATION INITATION FACTOR 3, SUBUNIT 8 EIF3S8 -RELATED"/>
    <property type="match status" value="1"/>
</dbReference>
<dbReference type="InterPro" id="IPR000717">
    <property type="entry name" value="PCI_dom"/>
</dbReference>
<evidence type="ECO:0000256" key="2">
    <source>
        <dbReference type="ARBA" id="ARBA00022540"/>
    </source>
</evidence>
<proteinExistence type="inferred from homology"/>
<dbReference type="GO" id="GO:0033290">
    <property type="term" value="C:eukaryotic 48S preinitiation complex"/>
    <property type="evidence" value="ECO:0007669"/>
    <property type="project" value="UniProtKB-UniRule"/>
</dbReference>
<keyword evidence="8" id="KW-1185">Reference proteome</keyword>
<evidence type="ECO:0000313" key="7">
    <source>
        <dbReference type="EMBL" id="KAF7182091.1"/>
    </source>
</evidence>